<dbReference type="InterPro" id="IPR036102">
    <property type="entry name" value="OsmC/Ohrsf"/>
</dbReference>
<evidence type="ECO:0000313" key="2">
    <source>
        <dbReference type="Proteomes" id="UP000187134"/>
    </source>
</evidence>
<evidence type="ECO:0000313" key="1">
    <source>
        <dbReference type="EMBL" id="OMF15539.1"/>
    </source>
</evidence>
<comment type="caution">
    <text evidence="1">The sequence shown here is derived from an EMBL/GenBank/DDBJ whole genome shotgun (WGS) entry which is preliminary data.</text>
</comment>
<dbReference type="AlphaFoldDB" id="A0A1R1C0G1"/>
<dbReference type="Proteomes" id="UP000187134">
    <property type="component" value="Unassembled WGS sequence"/>
</dbReference>
<organism evidence="1 2">
    <name type="scientific">Paenibacillus amylolyticus</name>
    <dbReference type="NCBI Taxonomy" id="1451"/>
    <lineage>
        <taxon>Bacteria</taxon>
        <taxon>Bacillati</taxon>
        <taxon>Bacillota</taxon>
        <taxon>Bacilli</taxon>
        <taxon>Bacillales</taxon>
        <taxon>Paenibacillaceae</taxon>
        <taxon>Paenibacillus</taxon>
    </lineage>
</organism>
<sequence length="163" mass="17905">MADMKSNLNTAWYKDTKGSGRLKADYLKTNIAIPESSGGSGEGANPKELLVSSATTCYIMTLVYMLEQKQLSVTGIVMNTEAVNSKEEGFRIVHLPQVILSANSTEEQIQSVRKIMISAEQACEVGNLLKKAGVQIEVEGKVEIESDTDVVSQYIEENQLNWD</sequence>
<protein>
    <submittedName>
        <fullName evidence="1">Osmotically inducible protein OsmC</fullName>
    </submittedName>
</protein>
<name>A0A1R1C0G1_PAEAM</name>
<proteinExistence type="predicted"/>
<dbReference type="InterPro" id="IPR015946">
    <property type="entry name" value="KH_dom-like_a/b"/>
</dbReference>
<dbReference type="Gene3D" id="3.30.300.20">
    <property type="match status" value="1"/>
</dbReference>
<dbReference type="RefSeq" id="WP_076331730.1">
    <property type="nucleotide sequence ID" value="NZ_MRTJ01000002.1"/>
</dbReference>
<dbReference type="PANTHER" id="PTHR42830">
    <property type="entry name" value="OSMOTICALLY INDUCIBLE FAMILY PROTEIN"/>
    <property type="match status" value="1"/>
</dbReference>
<dbReference type="InterPro" id="IPR052707">
    <property type="entry name" value="OsmC_Ohr_Peroxiredoxin"/>
</dbReference>
<dbReference type="PANTHER" id="PTHR42830:SF2">
    <property type="entry name" value="OSMC_OHR FAMILY PROTEIN"/>
    <property type="match status" value="1"/>
</dbReference>
<gene>
    <name evidence="1" type="ORF">BK131_11835</name>
</gene>
<reference evidence="1 2" key="1">
    <citation type="submission" date="2016-11" db="EMBL/GenBank/DDBJ databases">
        <title>Paenibacillus species isolates.</title>
        <authorList>
            <person name="Beno S.M."/>
        </authorList>
    </citation>
    <scope>NUCLEOTIDE SEQUENCE [LARGE SCALE GENOMIC DNA]</scope>
    <source>
        <strain evidence="1 2">FSL H8-0246</strain>
    </source>
</reference>
<dbReference type="Pfam" id="PF02566">
    <property type="entry name" value="OsmC"/>
    <property type="match status" value="1"/>
</dbReference>
<dbReference type="InterPro" id="IPR003718">
    <property type="entry name" value="OsmC/Ohr_fam"/>
</dbReference>
<dbReference type="OrthoDB" id="2242871at2"/>
<dbReference type="EMBL" id="MRTJ01000002">
    <property type="protein sequence ID" value="OMF15539.1"/>
    <property type="molecule type" value="Genomic_DNA"/>
</dbReference>
<accession>A0A1R1C0G1</accession>
<dbReference type="SUPFAM" id="SSF82784">
    <property type="entry name" value="OsmC-like"/>
    <property type="match status" value="1"/>
</dbReference>